<proteinExistence type="predicted"/>
<name>A0A0A9QMP0_ARUDO</name>
<reference evidence="1" key="1">
    <citation type="submission" date="2014-09" db="EMBL/GenBank/DDBJ databases">
        <authorList>
            <person name="Magalhaes I.L.F."/>
            <person name="Oliveira U."/>
            <person name="Santos F.R."/>
            <person name="Vidigal T.H.D.A."/>
            <person name="Brescovit A.D."/>
            <person name="Santos A.J."/>
        </authorList>
    </citation>
    <scope>NUCLEOTIDE SEQUENCE</scope>
    <source>
        <tissue evidence="1">Shoot tissue taken approximately 20 cm above the soil surface</tissue>
    </source>
</reference>
<reference evidence="1" key="2">
    <citation type="journal article" date="2015" name="Data Brief">
        <title>Shoot transcriptome of the giant reed, Arundo donax.</title>
        <authorList>
            <person name="Barrero R.A."/>
            <person name="Guerrero F.D."/>
            <person name="Moolhuijzen P."/>
            <person name="Goolsby J.A."/>
            <person name="Tidwell J."/>
            <person name="Bellgard S.E."/>
            <person name="Bellgard M.I."/>
        </authorList>
    </citation>
    <scope>NUCLEOTIDE SEQUENCE</scope>
    <source>
        <tissue evidence="1">Shoot tissue taken approximately 20 cm above the soil surface</tissue>
    </source>
</reference>
<dbReference type="AlphaFoldDB" id="A0A0A9QMP0"/>
<accession>A0A0A9QMP0</accession>
<sequence length="17" mass="2098">MHWIMCKVLEQTAQSHR</sequence>
<dbReference type="EMBL" id="GBRH01161575">
    <property type="protein sequence ID" value="JAE36321.1"/>
    <property type="molecule type" value="Transcribed_RNA"/>
</dbReference>
<evidence type="ECO:0000313" key="1">
    <source>
        <dbReference type="EMBL" id="JAE36321.1"/>
    </source>
</evidence>
<organism evidence="1">
    <name type="scientific">Arundo donax</name>
    <name type="common">Giant reed</name>
    <name type="synonym">Donax arundinaceus</name>
    <dbReference type="NCBI Taxonomy" id="35708"/>
    <lineage>
        <taxon>Eukaryota</taxon>
        <taxon>Viridiplantae</taxon>
        <taxon>Streptophyta</taxon>
        <taxon>Embryophyta</taxon>
        <taxon>Tracheophyta</taxon>
        <taxon>Spermatophyta</taxon>
        <taxon>Magnoliopsida</taxon>
        <taxon>Liliopsida</taxon>
        <taxon>Poales</taxon>
        <taxon>Poaceae</taxon>
        <taxon>PACMAD clade</taxon>
        <taxon>Arundinoideae</taxon>
        <taxon>Arundineae</taxon>
        <taxon>Arundo</taxon>
    </lineage>
</organism>
<protein>
    <submittedName>
        <fullName evidence="1">Uncharacterized protein</fullName>
    </submittedName>
</protein>